<name>A0A6I0F2G5_9FIRM</name>
<proteinExistence type="predicted"/>
<dbReference type="InterPro" id="IPR029025">
    <property type="entry name" value="T3SS_substrate_exporter_C"/>
</dbReference>
<keyword evidence="1" id="KW-0282">Flagellum</keyword>
<accession>A0A6I0F2G5</accession>
<dbReference type="InterPro" id="IPR006135">
    <property type="entry name" value="T3SS_substrate_exporter"/>
</dbReference>
<reference evidence="1 2" key="1">
    <citation type="submission" date="2019-10" db="EMBL/GenBank/DDBJ databases">
        <title>Whole-genome sequence of the extremophile Heliorestis acidaminivorans DSM 24790.</title>
        <authorList>
            <person name="Kyndt J.A."/>
            <person name="Meyer T.E."/>
        </authorList>
    </citation>
    <scope>NUCLEOTIDE SEQUENCE [LARGE SCALE GENOMIC DNA]</scope>
    <source>
        <strain evidence="1 2">DSM 24790</strain>
    </source>
</reference>
<protein>
    <submittedName>
        <fullName evidence="1">Flagellar biosynthesis protein FlhS</fullName>
    </submittedName>
</protein>
<organism evidence="1 2">
    <name type="scientific">Heliorestis acidaminivorans</name>
    <dbReference type="NCBI Taxonomy" id="553427"/>
    <lineage>
        <taxon>Bacteria</taxon>
        <taxon>Bacillati</taxon>
        <taxon>Bacillota</taxon>
        <taxon>Clostridia</taxon>
        <taxon>Eubacteriales</taxon>
        <taxon>Heliobacteriaceae</taxon>
        <taxon>Heliorestis</taxon>
    </lineage>
</organism>
<dbReference type="Pfam" id="PF01312">
    <property type="entry name" value="Bac_export_2"/>
    <property type="match status" value="1"/>
</dbReference>
<dbReference type="PANTHER" id="PTHR30531">
    <property type="entry name" value="FLAGELLAR BIOSYNTHETIC PROTEIN FLHB"/>
    <property type="match status" value="1"/>
</dbReference>
<gene>
    <name evidence="1" type="ORF">F9B85_03050</name>
</gene>
<keyword evidence="2" id="KW-1185">Reference proteome</keyword>
<dbReference type="Gene3D" id="3.40.1690.10">
    <property type="entry name" value="secretion proteins EscU"/>
    <property type="match status" value="1"/>
</dbReference>
<keyword evidence="1" id="KW-0969">Cilium</keyword>
<dbReference type="PANTHER" id="PTHR30531:SF12">
    <property type="entry name" value="FLAGELLAR BIOSYNTHETIC PROTEIN FLHB"/>
    <property type="match status" value="1"/>
</dbReference>
<dbReference type="GO" id="GO:0009306">
    <property type="term" value="P:protein secretion"/>
    <property type="evidence" value="ECO:0007669"/>
    <property type="project" value="InterPro"/>
</dbReference>
<dbReference type="SUPFAM" id="SSF160544">
    <property type="entry name" value="EscU C-terminal domain-like"/>
    <property type="match status" value="1"/>
</dbReference>
<dbReference type="AlphaFoldDB" id="A0A6I0F2G5"/>
<dbReference type="Proteomes" id="UP000468766">
    <property type="component" value="Unassembled WGS sequence"/>
</dbReference>
<dbReference type="GO" id="GO:0005886">
    <property type="term" value="C:plasma membrane"/>
    <property type="evidence" value="ECO:0007669"/>
    <property type="project" value="TreeGrafter"/>
</dbReference>
<evidence type="ECO:0000313" key="1">
    <source>
        <dbReference type="EMBL" id="KAB2953613.1"/>
    </source>
</evidence>
<sequence>MNYKWFNQKKKKELTGPSAAAIRYDEANDAPTVIAQGKGHLAQKIIDMAKEKNIPLQEDPLLIENLIDMDLGDNIPPQLYLVIAEILLMLEEMESDMKSDNELKPISTTREFNPGGVIL</sequence>
<keyword evidence="1" id="KW-0966">Cell projection</keyword>
<dbReference type="EMBL" id="WBXO01000002">
    <property type="protein sequence ID" value="KAB2953613.1"/>
    <property type="molecule type" value="Genomic_DNA"/>
</dbReference>
<evidence type="ECO:0000313" key="2">
    <source>
        <dbReference type="Proteomes" id="UP000468766"/>
    </source>
</evidence>
<dbReference type="OrthoDB" id="9810419at2"/>
<comment type="caution">
    <text evidence="1">The sequence shown here is derived from an EMBL/GenBank/DDBJ whole genome shotgun (WGS) entry which is preliminary data.</text>
</comment>
<dbReference type="RefSeq" id="WP_151618451.1">
    <property type="nucleotide sequence ID" value="NZ_WBXO01000002.1"/>
</dbReference>